<sequence>MHGSLRQGEQSSHRRHMWSVPAPSSSSSVAATTDYASVPPDYFSKDGRKIHVGDCALFKPPQDSPPFIGIIRRLIFGKEDNLSLCVNWLYRPADIKLGKGILLEAAPNEVFYSFHKDEIPAVSLLHPCKVAFLRKGVELPSGISAFVCRRVYDIESKCLWWLTDQDYINKRQEEVDQLLDKTRLEMYGAVQSGGRSPKALNVPTGTLQSKPGTDSVYNSSSSFPSQVKGKKRERGDQGSDPVKRERSVKADDTDFDRFRPEQMIKSEIVKITDKGGLVDSEGVEKLVQLMKPEGADKKIDLACRIMLVDVLAATDRFDCLGRFVQLKGLPVLDEWLQEVHKGKIGDGNTPRECDRLTEEFLLALLRALDKLPVNLHALQTCNVGKSVNNLRTYKNPEIQKKARSLVDTWKKRVEAEMNIIDAKSGTNRGGPWPPKSVISEVSHVGTRRIGSSDSVVKSSMIQSSTPVKLGSGEDVAKYSTASPGSAKLPESVTTSGGSSIKDLISTTLVGGGTTDLQLTMIKEEKSSNSSQSQNNSPSCSSDHARSGASCREDARSSTAGSVSVSKISSGVSRSRKLSNGLHGSGASVVQKETRSVKYSSLHRNTVSEKSLPTRVTCEREPNVPPVDNGNNQRLIVRLPNTGRSPACSSSGGSPDDPSSTFCKASPPADSDKLDYHDQKVKVKSDAQRTTSLSNTKDGLPGSEEVNASSAGAICDGLSRDGEDSEKLMESSKATCLSSQVTPKAGKSYEAAFSSINALIESCVKFSEAAASASVGDDIGMNLLASVAAGEISRADVSPLGSPGRRSPAPEDSCAGNDGKLRQLDEDRSHSEKQPNYGENVGAMADQVNSVDSLSGLPRNPTTVLSNFSKVSKVASFGCEEKTGECAAQLNLSSMDLPQNVDGTVLNSDGKARSNTTSISKLKTKGYLVDEDGNIHYADENATENSVVMAPEAAPASEKVEKEADDESPYCSSSEVSGKDKIVENRKTVSCDLVDQKPLHVIGGKSEETASPSGSCNVLDVELKAEKDDELKAGNNTVQREKENLEIGSFMVDHGSECAQGDSERKEVLGQCPAGSASHEESPAIPVQETDEGMKSSGCQLDGTEADGAEGPAARANASSFSVVGSDAAVMLDFDLNEGFPVDDGIQGEHVKSAVPENSSSVHLPCPLPIPISTMAGSFPASITVAAAAKGPFVPPENPLRNKGELGWKGSAATSAFRPAEPRKVLEMPLNTTDAILVDNCTSKQGRPFLDFDLNVPDQRVLEDLASQNSGRLTCLESGSRDHSGGGLDLDLNRADESHGIGQSLISNSCRLEISQFPGMSPLSAGFANAELNAARGFDLNDGPGPDEVSTDAAPLAKNTMPFLSTVPAIRMNNTELGNISSWFPPSNSYSALAFPSMLPGRGEQSYPLVPAAASQRVLGPPSGGTPFNPEIYRGPVLSSSPAAGFLPATPFQYSGFPFETNFPPSSNSYSACSAAYVDSSTGGPLCFPNIPTQLVGPTGMLSTHYPRPYFMSLPGGPSNASAEGRKFGIQGLDLNAGPGGTDVERRDDRLTSALRQLPFAGSQSLADEQLKLYQMAGGVLKRKEPDGGWDGDRINYKHCSWQ</sequence>
<feature type="domain" description="BAH" evidence="5">
    <location>
        <begin position="48"/>
        <end position="163"/>
    </location>
</feature>
<feature type="domain" description="TFIIS N-terminal" evidence="6">
    <location>
        <begin position="330"/>
        <end position="416"/>
    </location>
</feature>
<organism evidence="7 8">
    <name type="scientific">Ilex paraguariensis</name>
    <name type="common">yerba mate</name>
    <dbReference type="NCBI Taxonomy" id="185542"/>
    <lineage>
        <taxon>Eukaryota</taxon>
        <taxon>Viridiplantae</taxon>
        <taxon>Streptophyta</taxon>
        <taxon>Embryophyta</taxon>
        <taxon>Tracheophyta</taxon>
        <taxon>Spermatophyta</taxon>
        <taxon>Magnoliopsida</taxon>
        <taxon>eudicotyledons</taxon>
        <taxon>Gunneridae</taxon>
        <taxon>Pentapetalae</taxon>
        <taxon>asterids</taxon>
        <taxon>campanulids</taxon>
        <taxon>Aquifoliales</taxon>
        <taxon>Aquifoliaceae</taxon>
        <taxon>Ilex</taxon>
    </lineage>
</organism>
<dbReference type="EMBL" id="CAUOFW020003658">
    <property type="protein sequence ID" value="CAK9161290.1"/>
    <property type="molecule type" value="Genomic_DNA"/>
</dbReference>
<evidence type="ECO:0000256" key="3">
    <source>
        <dbReference type="PROSITE-ProRule" id="PRU00649"/>
    </source>
</evidence>
<dbReference type="PANTHER" id="PTHR46548:SF2">
    <property type="entry name" value="BAH DOMAIN-CONTAINING PROTEIN"/>
    <property type="match status" value="1"/>
</dbReference>
<feature type="compositionally biased region" description="Low complexity" evidence="4">
    <location>
        <begin position="19"/>
        <end position="30"/>
    </location>
</feature>
<dbReference type="PROSITE" id="PS51319">
    <property type="entry name" value="TFIIS_N"/>
    <property type="match status" value="1"/>
</dbReference>
<comment type="caution">
    <text evidence="7">The sequence shown here is derived from an EMBL/GenBank/DDBJ whole genome shotgun (WGS) entry which is preliminary data.</text>
</comment>
<feature type="compositionally biased region" description="Basic and acidic residues" evidence="4">
    <location>
        <begin position="542"/>
        <end position="555"/>
    </location>
</feature>
<feature type="region of interest" description="Disordered" evidence="4">
    <location>
        <begin position="794"/>
        <end position="838"/>
    </location>
</feature>
<gene>
    <name evidence="7" type="ORF">ILEXP_LOCUS30085</name>
</gene>
<dbReference type="InterPro" id="IPR035441">
    <property type="entry name" value="TFIIS/LEDGF_dom_sf"/>
</dbReference>
<feature type="region of interest" description="Disordered" evidence="4">
    <location>
        <begin position="1"/>
        <end position="30"/>
    </location>
</feature>
<dbReference type="Pfam" id="PF01426">
    <property type="entry name" value="BAH"/>
    <property type="match status" value="1"/>
</dbReference>
<dbReference type="SMART" id="SM00439">
    <property type="entry name" value="BAH"/>
    <property type="match status" value="1"/>
</dbReference>
<dbReference type="CDD" id="cd00183">
    <property type="entry name" value="TFIIS_I"/>
    <property type="match status" value="1"/>
</dbReference>
<feature type="compositionally biased region" description="Low complexity" evidence="4">
    <location>
        <begin position="648"/>
        <end position="659"/>
    </location>
</feature>
<evidence type="ECO:0000259" key="5">
    <source>
        <dbReference type="PROSITE" id="PS51038"/>
    </source>
</evidence>
<feature type="compositionally biased region" description="Polar residues" evidence="4">
    <location>
        <begin position="203"/>
        <end position="225"/>
    </location>
</feature>
<dbReference type="InterPro" id="IPR003617">
    <property type="entry name" value="TFIIS/CRSP70_N_sub"/>
</dbReference>
<dbReference type="InterPro" id="IPR001025">
    <property type="entry name" value="BAH_dom"/>
</dbReference>
<name>A0ABC8SWI2_9AQUA</name>
<feature type="compositionally biased region" description="Low complexity" evidence="4">
    <location>
        <begin position="527"/>
        <end position="541"/>
    </location>
</feature>
<dbReference type="Gene3D" id="1.20.930.10">
    <property type="entry name" value="Conserved domain common to transcription factors TFIIS, elongin A, CRSP70"/>
    <property type="match status" value="1"/>
</dbReference>
<keyword evidence="8" id="KW-1185">Reference proteome</keyword>
<dbReference type="SUPFAM" id="SSF47676">
    <property type="entry name" value="Conserved domain common to transcription factors TFIIS, elongin A, CRSP70"/>
    <property type="match status" value="1"/>
</dbReference>
<evidence type="ECO:0000256" key="2">
    <source>
        <dbReference type="ARBA" id="ARBA00023242"/>
    </source>
</evidence>
<reference evidence="7 8" key="1">
    <citation type="submission" date="2024-02" db="EMBL/GenBank/DDBJ databases">
        <authorList>
            <person name="Vignale AGUSTIN F."/>
            <person name="Sosa J E."/>
            <person name="Modenutti C."/>
        </authorList>
    </citation>
    <scope>NUCLEOTIDE SEQUENCE [LARGE SCALE GENOMIC DNA]</scope>
</reference>
<feature type="compositionally biased region" description="Low complexity" evidence="4">
    <location>
        <begin position="556"/>
        <end position="572"/>
    </location>
</feature>
<feature type="compositionally biased region" description="Polar residues" evidence="4">
    <location>
        <begin position="687"/>
        <end position="696"/>
    </location>
</feature>
<evidence type="ECO:0000259" key="6">
    <source>
        <dbReference type="PROSITE" id="PS51319"/>
    </source>
</evidence>
<feature type="compositionally biased region" description="Polar residues" evidence="4">
    <location>
        <begin position="596"/>
        <end position="610"/>
    </location>
</feature>
<feature type="region of interest" description="Disordered" evidence="4">
    <location>
        <begin position="952"/>
        <end position="975"/>
    </location>
</feature>
<dbReference type="Proteomes" id="UP001642360">
    <property type="component" value="Unassembled WGS sequence"/>
</dbReference>
<protein>
    <submittedName>
        <fullName evidence="7">Uncharacterized protein</fullName>
    </submittedName>
</protein>
<feature type="region of interest" description="Disordered" evidence="4">
    <location>
        <begin position="190"/>
        <end position="255"/>
    </location>
</feature>
<feature type="region of interest" description="Disordered" evidence="4">
    <location>
        <begin position="524"/>
        <end position="706"/>
    </location>
</feature>
<dbReference type="PANTHER" id="PTHR46548">
    <property type="entry name" value="BAH AND TFIIS DOMAIN-CONTAINING PROTEIN-RELATED"/>
    <property type="match status" value="1"/>
</dbReference>
<dbReference type="Gene3D" id="2.30.30.490">
    <property type="match status" value="1"/>
</dbReference>
<evidence type="ECO:0000256" key="4">
    <source>
        <dbReference type="SAM" id="MobiDB-lite"/>
    </source>
</evidence>
<feature type="compositionally biased region" description="Basic and acidic residues" evidence="4">
    <location>
        <begin position="669"/>
        <end position="686"/>
    </location>
</feature>
<keyword evidence="2 3" id="KW-0539">Nucleus</keyword>
<feature type="compositionally biased region" description="Basic and acidic residues" evidence="4">
    <location>
        <begin position="233"/>
        <end position="255"/>
    </location>
</feature>
<dbReference type="GO" id="GO:0005634">
    <property type="term" value="C:nucleus"/>
    <property type="evidence" value="ECO:0007669"/>
    <property type="project" value="UniProtKB-SubCell"/>
</dbReference>
<evidence type="ECO:0000256" key="1">
    <source>
        <dbReference type="ARBA" id="ARBA00004123"/>
    </source>
</evidence>
<evidence type="ECO:0000313" key="7">
    <source>
        <dbReference type="EMBL" id="CAK9161290.1"/>
    </source>
</evidence>
<evidence type="ECO:0000313" key="8">
    <source>
        <dbReference type="Proteomes" id="UP001642360"/>
    </source>
</evidence>
<feature type="region of interest" description="Disordered" evidence="4">
    <location>
        <begin position="460"/>
        <end position="499"/>
    </location>
</feature>
<proteinExistence type="predicted"/>
<dbReference type="Pfam" id="PF08711">
    <property type="entry name" value="Med26"/>
    <property type="match status" value="1"/>
</dbReference>
<dbReference type="SMART" id="SM00509">
    <property type="entry name" value="TFS2N"/>
    <property type="match status" value="1"/>
</dbReference>
<dbReference type="InterPro" id="IPR043151">
    <property type="entry name" value="BAH_sf"/>
</dbReference>
<feature type="region of interest" description="Disordered" evidence="4">
    <location>
        <begin position="1072"/>
        <end position="1097"/>
    </location>
</feature>
<dbReference type="InterPro" id="IPR017923">
    <property type="entry name" value="TFIIS_N"/>
</dbReference>
<feature type="compositionally biased region" description="Basic and acidic residues" evidence="4">
    <location>
        <begin position="818"/>
        <end position="832"/>
    </location>
</feature>
<dbReference type="PROSITE" id="PS51038">
    <property type="entry name" value="BAH"/>
    <property type="match status" value="1"/>
</dbReference>
<accession>A0ABC8SWI2</accession>
<comment type="subcellular location">
    <subcellularLocation>
        <location evidence="1 3">Nucleus</location>
    </subcellularLocation>
</comment>